<dbReference type="SUPFAM" id="SSF55724">
    <property type="entry name" value="Mog1p/PsbP-like"/>
    <property type="match status" value="1"/>
</dbReference>
<name>Q0JL78_ORYSJ</name>
<feature type="non-terminal residue" evidence="3">
    <location>
        <position position="1"/>
    </location>
</feature>
<dbReference type="GO" id="GO:0005509">
    <property type="term" value="F:calcium ion binding"/>
    <property type="evidence" value="ECO:0007669"/>
    <property type="project" value="InterPro"/>
</dbReference>
<reference evidence="3 4" key="1">
    <citation type="journal article" date="2005" name="Nature">
        <title>The map-based sequence of the rice genome.</title>
        <authorList>
            <consortium name="International rice genome sequencing project (IRGSP)"/>
            <person name="Matsumoto T."/>
            <person name="Wu J."/>
            <person name="Kanamori H."/>
            <person name="Katayose Y."/>
            <person name="Fujisawa M."/>
            <person name="Namiki N."/>
            <person name="Mizuno H."/>
            <person name="Yamamoto K."/>
            <person name="Antonio B.A."/>
            <person name="Baba T."/>
            <person name="Sakata K."/>
            <person name="Nagamura Y."/>
            <person name="Aoki H."/>
            <person name="Arikawa K."/>
            <person name="Arita K."/>
            <person name="Bito T."/>
            <person name="Chiden Y."/>
            <person name="Fujitsuka N."/>
            <person name="Fukunaka R."/>
            <person name="Hamada M."/>
            <person name="Harada C."/>
            <person name="Hayashi A."/>
            <person name="Hijishita S."/>
            <person name="Honda M."/>
            <person name="Hosokawa S."/>
            <person name="Ichikawa Y."/>
            <person name="Idonuma A."/>
            <person name="Iijima M."/>
            <person name="Ikeda M."/>
            <person name="Ikeno M."/>
            <person name="Ito K."/>
            <person name="Ito S."/>
            <person name="Ito T."/>
            <person name="Ito Y."/>
            <person name="Ito Y."/>
            <person name="Iwabuchi A."/>
            <person name="Kamiya K."/>
            <person name="Karasawa W."/>
            <person name="Kurita K."/>
            <person name="Katagiri S."/>
            <person name="Kikuta A."/>
            <person name="Kobayashi H."/>
            <person name="Kobayashi N."/>
            <person name="Machita K."/>
            <person name="Maehara T."/>
            <person name="Masukawa M."/>
            <person name="Mizubayashi T."/>
            <person name="Mukai Y."/>
            <person name="Nagasaki H."/>
            <person name="Nagata Y."/>
            <person name="Naito S."/>
            <person name="Nakashima M."/>
            <person name="Nakama Y."/>
            <person name="Nakamichi Y."/>
            <person name="Nakamura M."/>
            <person name="Meguro A."/>
            <person name="Negishi M."/>
            <person name="Ohta I."/>
            <person name="Ohta T."/>
            <person name="Okamoto M."/>
            <person name="Ono N."/>
            <person name="Saji S."/>
            <person name="Sakaguchi M."/>
            <person name="Sakai K."/>
            <person name="Shibata M."/>
            <person name="Shimokawa T."/>
            <person name="Song J."/>
            <person name="Takazaki Y."/>
            <person name="Terasawa K."/>
            <person name="Tsugane M."/>
            <person name="Tsuji K."/>
            <person name="Ueda S."/>
            <person name="Waki K."/>
            <person name="Yamagata H."/>
            <person name="Yamamoto M."/>
            <person name="Yamamoto S."/>
            <person name="Yamane H."/>
            <person name="Yoshiki S."/>
            <person name="Yoshihara R."/>
            <person name="Yukawa K."/>
            <person name="Zhong H."/>
            <person name="Yano M."/>
            <person name="Yuan Q."/>
            <person name="Ouyang S."/>
            <person name="Liu J."/>
            <person name="Jones K.M."/>
            <person name="Gansberger K."/>
            <person name="Moffat K."/>
            <person name="Hill J."/>
            <person name="Bera J."/>
            <person name="Fadrosh D."/>
            <person name="Jin S."/>
            <person name="Johri S."/>
            <person name="Kim M."/>
            <person name="Overton L."/>
            <person name="Reardon M."/>
            <person name="Tsitrin T."/>
            <person name="Vuong H."/>
            <person name="Weaver B."/>
            <person name="Ciecko A."/>
            <person name="Tallon L."/>
            <person name="Jackson J."/>
            <person name="Pai G."/>
            <person name="Aken S.V."/>
            <person name="Utterback T."/>
            <person name="Reidmuller S."/>
            <person name="Feldblyum T."/>
            <person name="Hsiao J."/>
            <person name="Zismann V."/>
            <person name="Iobst S."/>
            <person name="de Vazeille A.R."/>
            <person name="Buell C.R."/>
            <person name="Ying K."/>
            <person name="Li Y."/>
            <person name="Lu T."/>
            <person name="Huang Y."/>
            <person name="Zhao Q."/>
            <person name="Feng Q."/>
            <person name="Zhang L."/>
            <person name="Zhu J."/>
            <person name="Weng Q."/>
            <person name="Mu J."/>
            <person name="Lu Y."/>
            <person name="Fan D."/>
            <person name="Liu Y."/>
            <person name="Guan J."/>
            <person name="Zhang Y."/>
            <person name="Yu S."/>
            <person name="Liu X."/>
            <person name="Zhang Y."/>
            <person name="Hong G."/>
            <person name="Han B."/>
            <person name="Choisne N."/>
            <person name="Demange N."/>
            <person name="Orjeda G."/>
            <person name="Samain S."/>
            <person name="Cattolico L."/>
            <person name="Pelletier E."/>
            <person name="Couloux A."/>
            <person name="Segurens B."/>
            <person name="Wincker P."/>
            <person name="D'Hont A."/>
            <person name="Scarpelli C."/>
            <person name="Weissenbach J."/>
            <person name="Salanoubat M."/>
            <person name="Quetier F."/>
            <person name="Yu Y."/>
            <person name="Kim H.R."/>
            <person name="Rambo T."/>
            <person name="Currie J."/>
            <person name="Collura K."/>
            <person name="Luo M."/>
            <person name="Yang T."/>
            <person name="Ammiraju J.S.S."/>
            <person name="Engler F."/>
            <person name="Soderlund C."/>
            <person name="Wing R.A."/>
            <person name="Palmer L.E."/>
            <person name="de la Bastide M."/>
            <person name="Spiegel L."/>
            <person name="Nascimento L."/>
            <person name="Zutavern T."/>
            <person name="O'Shaughnessy A."/>
            <person name="Dike S."/>
            <person name="Dedhia N."/>
            <person name="Preston R."/>
            <person name="Balija V."/>
            <person name="McCombie W.R."/>
            <person name="Chow T."/>
            <person name="Chen H."/>
            <person name="Chung M."/>
            <person name="Chen C."/>
            <person name="Shaw J."/>
            <person name="Wu H."/>
            <person name="Hsiao K."/>
            <person name="Chao Y."/>
            <person name="Chu M."/>
            <person name="Cheng C."/>
            <person name="Hour A."/>
            <person name="Lee P."/>
            <person name="Lin S."/>
            <person name="Lin Y."/>
            <person name="Liou J."/>
            <person name="Liu S."/>
            <person name="Hsing Y."/>
            <person name="Raghuvanshi S."/>
            <person name="Mohanty A."/>
            <person name="Bharti A.K."/>
            <person name="Gaur A."/>
            <person name="Gupta V."/>
            <person name="Kumar D."/>
            <person name="Ravi V."/>
            <person name="Vij S."/>
            <person name="Kapur A."/>
            <person name="Khurana P."/>
            <person name="Khurana P."/>
            <person name="Khurana J.P."/>
            <person name="Tyagi A.K."/>
            <person name="Gaikwad K."/>
            <person name="Singh A."/>
            <person name="Dalal V."/>
            <person name="Srivastava S."/>
            <person name="Dixit A."/>
            <person name="Pal A.K."/>
            <person name="Ghazi I.A."/>
            <person name="Yadav M."/>
            <person name="Pandit A."/>
            <person name="Bhargava A."/>
            <person name="Sureshbabu K."/>
            <person name="Batra K."/>
            <person name="Sharma T.R."/>
            <person name="Mohapatra T."/>
            <person name="Singh N.K."/>
            <person name="Messing J."/>
            <person name="Nelson A.B."/>
            <person name="Fuks G."/>
            <person name="Kavchok S."/>
            <person name="Keizer G."/>
            <person name="Linton E."/>
            <person name="Llaca V."/>
            <person name="Song R."/>
            <person name="Tanyolac B."/>
            <person name="Young S."/>
            <person name="Ho-Il K."/>
            <person name="Hahn J.H."/>
            <person name="Sangsakoo G."/>
            <person name="Vanavichit A."/>
            <person name="de Mattos Luiz.A.T."/>
            <person name="Zimmer P.D."/>
            <person name="Malone G."/>
            <person name="Dellagostin O."/>
            <person name="de Oliveira A.C."/>
            <person name="Bevan M."/>
            <person name="Bancroft I."/>
            <person name="Minx P."/>
            <person name="Cordum H."/>
            <person name="Wilson R."/>
            <person name="Cheng Z."/>
            <person name="Jin W."/>
            <person name="Jiang J."/>
            <person name="Leong S.A."/>
            <person name="Iwama H."/>
            <person name="Gojobori T."/>
            <person name="Itoh T."/>
            <person name="Niimura Y."/>
            <person name="Fujii Y."/>
            <person name="Habara T."/>
            <person name="Sakai H."/>
            <person name="Sato Y."/>
            <person name="Wilson G."/>
            <person name="Kumar K."/>
            <person name="McCouch S."/>
            <person name="Juretic N."/>
            <person name="Hoen D."/>
            <person name="Wright S."/>
            <person name="Bruskiewich R."/>
            <person name="Bureau T."/>
            <person name="Miyao A."/>
            <person name="Hirochika H."/>
            <person name="Nishikawa T."/>
            <person name="Kadowaki K."/>
            <person name="Sugiura M."/>
            <person name="Burr B."/>
            <person name="Sasaki T."/>
        </authorList>
    </citation>
    <scope>NUCLEOTIDE SEQUENCE [LARGE SCALE GENOMIC DNA]</scope>
    <source>
        <strain evidence="4">cv. Nipponbare</strain>
    </source>
</reference>
<evidence type="ECO:0000259" key="2">
    <source>
        <dbReference type="Pfam" id="PF01789"/>
    </source>
</evidence>
<proteinExistence type="predicted"/>
<protein>
    <submittedName>
        <fullName evidence="3">Os01g0617900 protein</fullName>
    </submittedName>
</protein>
<accession>Q0JL78</accession>
<dbReference type="PANTHER" id="PTHR31407">
    <property type="match status" value="1"/>
</dbReference>
<evidence type="ECO:0000256" key="1">
    <source>
        <dbReference type="SAM" id="MobiDB-lite"/>
    </source>
</evidence>
<dbReference type="AlphaFoldDB" id="Q0JL78"/>
<evidence type="ECO:0000313" key="3">
    <source>
        <dbReference type="EMBL" id="BAF05500.2"/>
    </source>
</evidence>
<dbReference type="InterPro" id="IPR002683">
    <property type="entry name" value="PsbP_C"/>
</dbReference>
<dbReference type="Pfam" id="PF01789">
    <property type="entry name" value="PsbP"/>
    <property type="match status" value="1"/>
</dbReference>
<dbReference type="Proteomes" id="UP000000763">
    <property type="component" value="Chromosome 1"/>
</dbReference>
<dbReference type="PANTHER" id="PTHR31407:SF7">
    <property type="entry name" value="PSBP DOMAIN-CONTAINING PROTEIN 5, CHLOROPLASTIC"/>
    <property type="match status" value="1"/>
</dbReference>
<feature type="region of interest" description="Disordered" evidence="1">
    <location>
        <begin position="1"/>
        <end position="81"/>
    </location>
</feature>
<gene>
    <name evidence="3" type="ordered locus">Os01g0617900</name>
</gene>
<feature type="compositionally biased region" description="Pro residues" evidence="1">
    <location>
        <begin position="20"/>
        <end position="30"/>
    </location>
</feature>
<dbReference type="GO" id="GO:0019898">
    <property type="term" value="C:extrinsic component of membrane"/>
    <property type="evidence" value="ECO:0007669"/>
    <property type="project" value="InterPro"/>
</dbReference>
<evidence type="ECO:0000313" key="4">
    <source>
        <dbReference type="Proteomes" id="UP000000763"/>
    </source>
</evidence>
<dbReference type="GO" id="GO:0015979">
    <property type="term" value="P:photosynthesis"/>
    <property type="evidence" value="ECO:0007669"/>
    <property type="project" value="InterPro"/>
</dbReference>
<dbReference type="EMBL" id="AP008207">
    <property type="protein sequence ID" value="BAF05500.2"/>
    <property type="molecule type" value="Genomic_DNA"/>
</dbReference>
<feature type="compositionally biased region" description="Polar residues" evidence="1">
    <location>
        <begin position="1"/>
        <end position="10"/>
    </location>
</feature>
<organism evidence="3 4">
    <name type="scientific">Oryza sativa subsp. japonica</name>
    <name type="common">Rice</name>
    <dbReference type="NCBI Taxonomy" id="39947"/>
    <lineage>
        <taxon>Eukaryota</taxon>
        <taxon>Viridiplantae</taxon>
        <taxon>Streptophyta</taxon>
        <taxon>Embryophyta</taxon>
        <taxon>Tracheophyta</taxon>
        <taxon>Spermatophyta</taxon>
        <taxon>Magnoliopsida</taxon>
        <taxon>Liliopsida</taxon>
        <taxon>Poales</taxon>
        <taxon>Poaceae</taxon>
        <taxon>BOP clade</taxon>
        <taxon>Oryzoideae</taxon>
        <taxon>Oryzeae</taxon>
        <taxon>Oryzinae</taxon>
        <taxon>Oryza</taxon>
        <taxon>Oryza sativa</taxon>
    </lineage>
</organism>
<feature type="compositionally biased region" description="Low complexity" evidence="1">
    <location>
        <begin position="31"/>
        <end position="44"/>
    </location>
</feature>
<sequence length="327" mass="35953">RQGRRQQQSRAAMAAAALLSPPPSPSPSPTPSSLHPRQALRFAVGTGGGGRARATSTGTRRRAALVPCSSSVSARGPASGGDGLALERRRLLLSGLVSSFVLVLPVSDSHAVAEMDEDVKMATLVDPINAYSFLYPVELPGKKFTFKWVESRKPERYSSAAPLSPDARQRIVSERVDMIHNVVISVSIGPPNSRFPPSKDKSKWDPKDVADWILAEKSSLKVTTGQRMTESSVLDAHSSDVDGEPYWYYEYLVRKSPTQSAPEPNLFRHNVACTAERDGYLYSLNASTLSKQWESMGPSLQKTVASFHLLPPTENYVPPYQDPWRFW</sequence>
<reference evidence="4" key="2">
    <citation type="journal article" date="2008" name="Nucleic Acids Res.">
        <title>The rice annotation project database (RAP-DB): 2008 update.</title>
        <authorList>
            <consortium name="The rice annotation project (RAP)"/>
        </authorList>
    </citation>
    <scope>GENOME REANNOTATION</scope>
    <source>
        <strain evidence="4">cv. Nipponbare</strain>
    </source>
</reference>
<dbReference type="InterPro" id="IPR016123">
    <property type="entry name" value="Mog1/PsbP_a/b/a-sand"/>
</dbReference>
<dbReference type="KEGG" id="dosa:Os01g0617900"/>
<feature type="domain" description="PsbP C-terminal" evidence="2">
    <location>
        <begin position="223"/>
        <end position="308"/>
    </location>
</feature>
<dbReference type="Gene3D" id="3.40.1000.10">
    <property type="entry name" value="Mog1/PsbP, alpha/beta/alpha sandwich"/>
    <property type="match status" value="1"/>
</dbReference>
<dbReference type="GO" id="GO:0009654">
    <property type="term" value="C:photosystem II oxygen evolving complex"/>
    <property type="evidence" value="ECO:0007669"/>
    <property type="project" value="InterPro"/>
</dbReference>